<dbReference type="EMBL" id="JAVDPW010000003">
    <property type="protein sequence ID" value="MDR6289086.1"/>
    <property type="molecule type" value="Genomic_DNA"/>
</dbReference>
<dbReference type="RefSeq" id="WP_309793227.1">
    <property type="nucleotide sequence ID" value="NZ_JAVDPW010000003.1"/>
</dbReference>
<protein>
    <submittedName>
        <fullName evidence="6">DNA-binding GntR family transcriptional regulator</fullName>
    </submittedName>
</protein>
<feature type="region of interest" description="Disordered" evidence="4">
    <location>
        <begin position="231"/>
        <end position="262"/>
    </location>
</feature>
<dbReference type="Proteomes" id="UP001262410">
    <property type="component" value="Unassembled WGS sequence"/>
</dbReference>
<reference evidence="6 7" key="1">
    <citation type="submission" date="2023-07" db="EMBL/GenBank/DDBJ databases">
        <title>Sorghum-associated microbial communities from plants grown in Nebraska, USA.</title>
        <authorList>
            <person name="Schachtman D."/>
        </authorList>
    </citation>
    <scope>NUCLEOTIDE SEQUENCE [LARGE SCALE GENOMIC DNA]</scope>
    <source>
        <strain evidence="6 7">584</strain>
    </source>
</reference>
<evidence type="ECO:0000256" key="1">
    <source>
        <dbReference type="ARBA" id="ARBA00023015"/>
    </source>
</evidence>
<dbReference type="InterPro" id="IPR036388">
    <property type="entry name" value="WH-like_DNA-bd_sf"/>
</dbReference>
<proteinExistence type="predicted"/>
<keyword evidence="2 6" id="KW-0238">DNA-binding</keyword>
<evidence type="ECO:0000313" key="7">
    <source>
        <dbReference type="Proteomes" id="UP001262410"/>
    </source>
</evidence>
<dbReference type="PROSITE" id="PS50949">
    <property type="entry name" value="HTH_GNTR"/>
    <property type="match status" value="1"/>
</dbReference>
<evidence type="ECO:0000256" key="2">
    <source>
        <dbReference type="ARBA" id="ARBA00023125"/>
    </source>
</evidence>
<dbReference type="PANTHER" id="PTHR43537">
    <property type="entry name" value="TRANSCRIPTIONAL REGULATOR, GNTR FAMILY"/>
    <property type="match status" value="1"/>
</dbReference>
<accession>A0ABU1JKE2</accession>
<dbReference type="Gene3D" id="1.10.10.10">
    <property type="entry name" value="Winged helix-like DNA-binding domain superfamily/Winged helix DNA-binding domain"/>
    <property type="match status" value="1"/>
</dbReference>
<keyword evidence="3" id="KW-0804">Transcription</keyword>
<dbReference type="GO" id="GO:0003677">
    <property type="term" value="F:DNA binding"/>
    <property type="evidence" value="ECO:0007669"/>
    <property type="project" value="UniProtKB-KW"/>
</dbReference>
<keyword evidence="7" id="KW-1185">Reference proteome</keyword>
<dbReference type="SMART" id="SM00345">
    <property type="entry name" value="HTH_GNTR"/>
    <property type="match status" value="1"/>
</dbReference>
<dbReference type="InterPro" id="IPR000524">
    <property type="entry name" value="Tscrpt_reg_HTH_GntR"/>
</dbReference>
<evidence type="ECO:0000313" key="6">
    <source>
        <dbReference type="EMBL" id="MDR6289086.1"/>
    </source>
</evidence>
<gene>
    <name evidence="6" type="ORF">E9232_001601</name>
</gene>
<dbReference type="InterPro" id="IPR036390">
    <property type="entry name" value="WH_DNA-bd_sf"/>
</dbReference>
<sequence>MYDYSSPFALTPPGAEPKAAFAVKRLRRALIDCELRPGDQCSEPEIAGRFGLGRAAIRAALTTLAGEGLVTAEPRRGWRVAPVTGALIGDVIQARRAIEPGLAALRLSADEAARLTALTRIAAALQGREDRQAAVTARSTDRQILDHLAARAGGLVGRWLAEAWNQADRIVAFFDLAGRHHRPIGREALVAALAAGDAEAARRAIDAAITAFQDFATDGLLTLPSALDWAGTRDGERTRQTGPDAMAPQAHPQRPPQQGDRT</sequence>
<feature type="domain" description="HTH gntR-type" evidence="5">
    <location>
        <begin position="16"/>
        <end position="83"/>
    </location>
</feature>
<evidence type="ECO:0000259" key="5">
    <source>
        <dbReference type="PROSITE" id="PS50949"/>
    </source>
</evidence>
<evidence type="ECO:0000256" key="4">
    <source>
        <dbReference type="SAM" id="MobiDB-lite"/>
    </source>
</evidence>
<feature type="compositionally biased region" description="Low complexity" evidence="4">
    <location>
        <begin position="245"/>
        <end position="262"/>
    </location>
</feature>
<evidence type="ECO:0000256" key="3">
    <source>
        <dbReference type="ARBA" id="ARBA00023163"/>
    </source>
</evidence>
<name>A0ABU1JKE2_9PROT</name>
<organism evidence="6 7">
    <name type="scientific">Inquilinus ginsengisoli</name>
    <dbReference type="NCBI Taxonomy" id="363840"/>
    <lineage>
        <taxon>Bacteria</taxon>
        <taxon>Pseudomonadati</taxon>
        <taxon>Pseudomonadota</taxon>
        <taxon>Alphaproteobacteria</taxon>
        <taxon>Rhodospirillales</taxon>
        <taxon>Rhodospirillaceae</taxon>
        <taxon>Inquilinus</taxon>
    </lineage>
</organism>
<dbReference type="SUPFAM" id="SSF46785">
    <property type="entry name" value="Winged helix' DNA-binding domain"/>
    <property type="match status" value="1"/>
</dbReference>
<comment type="caution">
    <text evidence="6">The sequence shown here is derived from an EMBL/GenBank/DDBJ whole genome shotgun (WGS) entry which is preliminary data.</text>
</comment>
<dbReference type="PANTHER" id="PTHR43537:SF5">
    <property type="entry name" value="UXU OPERON TRANSCRIPTIONAL REGULATOR"/>
    <property type="match status" value="1"/>
</dbReference>
<keyword evidence="1" id="KW-0805">Transcription regulation</keyword>
<dbReference type="Pfam" id="PF00392">
    <property type="entry name" value="GntR"/>
    <property type="match status" value="1"/>
</dbReference>